<dbReference type="EMBL" id="JAWCTQ010000009">
    <property type="protein sequence ID" value="MDT9682370.1"/>
    <property type="molecule type" value="Genomic_DNA"/>
</dbReference>
<dbReference type="RefSeq" id="WP_315877455.1">
    <property type="nucleotide sequence ID" value="NZ_JAWCTQ010000009.1"/>
</dbReference>
<gene>
    <name evidence="1" type="ORF">RND61_09850</name>
</gene>
<keyword evidence="2" id="KW-1185">Reference proteome</keyword>
<protein>
    <recommendedName>
        <fullName evidence="3">Lysoplasmalogenase</fullName>
    </recommendedName>
</protein>
<proteinExistence type="predicted"/>
<reference evidence="1 2" key="1">
    <citation type="submission" date="2023-09" db="EMBL/GenBank/DDBJ databases">
        <title>Streptomyces sp. nov.: A antagonism against Alternaria gaisen Producing Streptochlin, Isolated from Tamarix root soil.</title>
        <authorList>
            <person name="Chen Y."/>
        </authorList>
    </citation>
    <scope>NUCLEOTIDE SEQUENCE [LARGE SCALE GENOMIC DNA]</scope>
    <source>
        <strain evidence="1 2">TRM76323</strain>
    </source>
</reference>
<organism evidence="1 2">
    <name type="scientific">Streptomyces tamarix</name>
    <dbReference type="NCBI Taxonomy" id="3078565"/>
    <lineage>
        <taxon>Bacteria</taxon>
        <taxon>Bacillati</taxon>
        <taxon>Actinomycetota</taxon>
        <taxon>Actinomycetes</taxon>
        <taxon>Kitasatosporales</taxon>
        <taxon>Streptomycetaceae</taxon>
        <taxon>Streptomyces</taxon>
    </lineage>
</organism>
<dbReference type="Proteomes" id="UP001250181">
    <property type="component" value="Unassembled WGS sequence"/>
</dbReference>
<name>A0ABU3QHX5_9ACTN</name>
<evidence type="ECO:0008006" key="3">
    <source>
        <dbReference type="Google" id="ProtNLM"/>
    </source>
</evidence>
<evidence type="ECO:0000313" key="2">
    <source>
        <dbReference type="Proteomes" id="UP001250181"/>
    </source>
</evidence>
<evidence type="ECO:0000313" key="1">
    <source>
        <dbReference type="EMBL" id="MDT9682370.1"/>
    </source>
</evidence>
<accession>A0ABU3QHX5</accession>
<sequence length="145" mass="15561">MRRVGPGSPRVDPRTVARAQGLFNVVGGVWPLVSLRTFGRIYGPIADGWLQKTSGALLLSAGWNMLRAASASDGESVRHARRTGVGTALAFLAIDLAYVPRGRIRATYLLDAAMEIAWLAAWSMADRPAAGSGHRAHRRAGRRTA</sequence>
<comment type="caution">
    <text evidence="1">The sequence shown here is derived from an EMBL/GenBank/DDBJ whole genome shotgun (WGS) entry which is preliminary data.</text>
</comment>